<evidence type="ECO:0000313" key="7">
    <source>
        <dbReference type="EMBL" id="KAH9373321.1"/>
    </source>
</evidence>
<keyword evidence="8" id="KW-1185">Reference proteome</keyword>
<dbReference type="GO" id="GO:0005971">
    <property type="term" value="C:ribonucleoside-diphosphate reductase complex"/>
    <property type="evidence" value="ECO:0007669"/>
    <property type="project" value="TreeGrafter"/>
</dbReference>
<reference evidence="7 8" key="1">
    <citation type="journal article" date="2020" name="Cell">
        <title>Large-Scale Comparative Analyses of Tick Genomes Elucidate Their Genetic Diversity and Vector Capacities.</title>
        <authorList>
            <consortium name="Tick Genome and Microbiome Consortium (TIGMIC)"/>
            <person name="Jia N."/>
            <person name="Wang J."/>
            <person name="Shi W."/>
            <person name="Du L."/>
            <person name="Sun Y."/>
            <person name="Zhan W."/>
            <person name="Jiang J.F."/>
            <person name="Wang Q."/>
            <person name="Zhang B."/>
            <person name="Ji P."/>
            <person name="Bell-Sakyi L."/>
            <person name="Cui X.M."/>
            <person name="Yuan T.T."/>
            <person name="Jiang B.G."/>
            <person name="Yang W.F."/>
            <person name="Lam T.T."/>
            <person name="Chang Q.C."/>
            <person name="Ding S.J."/>
            <person name="Wang X.J."/>
            <person name="Zhu J.G."/>
            <person name="Ruan X.D."/>
            <person name="Zhao L."/>
            <person name="Wei J.T."/>
            <person name="Ye R.Z."/>
            <person name="Que T.C."/>
            <person name="Du C.H."/>
            <person name="Zhou Y.H."/>
            <person name="Cheng J.X."/>
            <person name="Dai P.F."/>
            <person name="Guo W.B."/>
            <person name="Han X.H."/>
            <person name="Huang E.J."/>
            <person name="Li L.F."/>
            <person name="Wei W."/>
            <person name="Gao Y.C."/>
            <person name="Liu J.Z."/>
            <person name="Shao H.Z."/>
            <person name="Wang X."/>
            <person name="Wang C.C."/>
            <person name="Yang T.C."/>
            <person name="Huo Q.B."/>
            <person name="Li W."/>
            <person name="Chen H.Y."/>
            <person name="Chen S.E."/>
            <person name="Zhou L.G."/>
            <person name="Ni X.B."/>
            <person name="Tian J.H."/>
            <person name="Sheng Y."/>
            <person name="Liu T."/>
            <person name="Pan Y.S."/>
            <person name="Xia L.Y."/>
            <person name="Li J."/>
            <person name="Zhao F."/>
            <person name="Cao W.C."/>
        </authorList>
    </citation>
    <scope>NUCLEOTIDE SEQUENCE [LARGE SCALE GENOMIC DNA]</scope>
    <source>
        <strain evidence="7">HaeL-2018</strain>
    </source>
</reference>
<dbReference type="Pfam" id="PF00317">
    <property type="entry name" value="Ribonuc_red_lgN"/>
    <property type="match status" value="1"/>
</dbReference>
<dbReference type="OrthoDB" id="6410091at2759"/>
<evidence type="ECO:0000256" key="3">
    <source>
        <dbReference type="ARBA" id="ARBA00022840"/>
    </source>
</evidence>
<dbReference type="PROSITE" id="PS51161">
    <property type="entry name" value="ATP_CONE"/>
    <property type="match status" value="1"/>
</dbReference>
<dbReference type="OMA" id="IHWNDIE"/>
<evidence type="ECO:0000256" key="5">
    <source>
        <dbReference type="PROSITE-ProRule" id="PRU00492"/>
    </source>
</evidence>
<dbReference type="VEuPathDB" id="VectorBase:HLOH_054410"/>
<protein>
    <recommendedName>
        <fullName evidence="1">Ribonucleoside-diphosphate reductase large subunit</fullName>
    </recommendedName>
    <alternativeName>
        <fullName evidence="4">Ribonucleotide reductase large subunit</fullName>
    </alternativeName>
</protein>
<sequence length="169" mass="19077">MFLCCETVFLRGIFFFPLQDSRKEPVHFDKITSRIHKLCYGLNMEFVDPCSIAQKVINGLYPGVTTVELDNLAAETAATMTTKHPDYAILAARIAISNLHKETKKVFSVVERPQHMLMRVSIGIHGDDLEAALDTYNLMSEKWFTHASPTLFNSGTPRPQLSRYLCALP</sequence>
<dbReference type="PANTHER" id="PTHR11573">
    <property type="entry name" value="RIBONUCLEOSIDE-DIPHOSPHATE REDUCTASE LARGE CHAIN"/>
    <property type="match status" value="1"/>
</dbReference>
<dbReference type="GO" id="GO:0009263">
    <property type="term" value="P:deoxyribonucleotide biosynthetic process"/>
    <property type="evidence" value="ECO:0007669"/>
    <property type="project" value="InterPro"/>
</dbReference>
<dbReference type="InterPro" id="IPR005144">
    <property type="entry name" value="ATP-cone_dom"/>
</dbReference>
<dbReference type="GO" id="GO:0005524">
    <property type="term" value="F:ATP binding"/>
    <property type="evidence" value="ECO:0007669"/>
    <property type="project" value="UniProtKB-UniRule"/>
</dbReference>
<keyword evidence="3 5" id="KW-0067">ATP-binding</keyword>
<proteinExistence type="predicted"/>
<dbReference type="PANTHER" id="PTHR11573:SF6">
    <property type="entry name" value="RIBONUCLEOSIDE-DIPHOSPHATE REDUCTASE LARGE SUBUNIT"/>
    <property type="match status" value="1"/>
</dbReference>
<evidence type="ECO:0000256" key="2">
    <source>
        <dbReference type="ARBA" id="ARBA00022741"/>
    </source>
</evidence>
<dbReference type="Gene3D" id="3.20.70.20">
    <property type="match status" value="1"/>
</dbReference>
<gene>
    <name evidence="7" type="ORF">HPB48_018374</name>
</gene>
<dbReference type="InterPro" id="IPR039718">
    <property type="entry name" value="Rrm1"/>
</dbReference>
<evidence type="ECO:0000259" key="6">
    <source>
        <dbReference type="PROSITE" id="PS51161"/>
    </source>
</evidence>
<accession>A0A9J6GEY2</accession>
<feature type="domain" description="ATP-cone" evidence="6">
    <location>
        <begin position="14"/>
        <end position="105"/>
    </location>
</feature>
<dbReference type="InterPro" id="IPR013509">
    <property type="entry name" value="RNR_lsu_N"/>
</dbReference>
<evidence type="ECO:0000256" key="1">
    <source>
        <dbReference type="ARBA" id="ARBA00019284"/>
    </source>
</evidence>
<dbReference type="InterPro" id="IPR008926">
    <property type="entry name" value="RNR_R1-su_N"/>
</dbReference>
<evidence type="ECO:0000256" key="4">
    <source>
        <dbReference type="ARBA" id="ARBA00031255"/>
    </source>
</evidence>
<name>A0A9J6GEY2_HAELO</name>
<keyword evidence="2 5" id="KW-0547">Nucleotide-binding</keyword>
<dbReference type="SUPFAM" id="SSF48168">
    <property type="entry name" value="R1 subunit of ribonucleotide reductase, N-terminal domain"/>
    <property type="match status" value="1"/>
</dbReference>
<evidence type="ECO:0000313" key="8">
    <source>
        <dbReference type="Proteomes" id="UP000821853"/>
    </source>
</evidence>
<dbReference type="AlphaFoldDB" id="A0A9J6GEY2"/>
<comment type="caution">
    <text evidence="7">The sequence shown here is derived from an EMBL/GenBank/DDBJ whole genome shotgun (WGS) entry which is preliminary data.</text>
</comment>
<organism evidence="7 8">
    <name type="scientific">Haemaphysalis longicornis</name>
    <name type="common">Bush tick</name>
    <dbReference type="NCBI Taxonomy" id="44386"/>
    <lineage>
        <taxon>Eukaryota</taxon>
        <taxon>Metazoa</taxon>
        <taxon>Ecdysozoa</taxon>
        <taxon>Arthropoda</taxon>
        <taxon>Chelicerata</taxon>
        <taxon>Arachnida</taxon>
        <taxon>Acari</taxon>
        <taxon>Parasitiformes</taxon>
        <taxon>Ixodida</taxon>
        <taxon>Ixodoidea</taxon>
        <taxon>Ixodidae</taxon>
        <taxon>Haemaphysalinae</taxon>
        <taxon>Haemaphysalis</taxon>
    </lineage>
</organism>
<dbReference type="GO" id="GO:0004748">
    <property type="term" value="F:ribonucleoside-diphosphate reductase activity, thioredoxin disulfide as acceptor"/>
    <property type="evidence" value="ECO:0007669"/>
    <property type="project" value="InterPro"/>
</dbReference>
<dbReference type="EMBL" id="JABSTR010000006">
    <property type="protein sequence ID" value="KAH9373321.1"/>
    <property type="molecule type" value="Genomic_DNA"/>
</dbReference>
<dbReference type="Proteomes" id="UP000821853">
    <property type="component" value="Chromosome 4"/>
</dbReference>